<gene>
    <name evidence="1" type="ORF">NCS_11224</name>
</gene>
<accession>A0A2H1FF85</accession>
<dbReference type="GO" id="GO:0016811">
    <property type="term" value="F:hydrolase activity, acting on carbon-nitrogen (but not peptide) bonds, in linear amides"/>
    <property type="evidence" value="ECO:0007669"/>
    <property type="project" value="TreeGrafter"/>
</dbReference>
<keyword evidence="2" id="KW-1185">Reference proteome</keyword>
<name>A0A2H1FF85_9ARCH</name>
<dbReference type="PANTHER" id="PTHR12993">
    <property type="entry name" value="N-ACETYLGLUCOSAMINYL-PHOSPHATIDYLINOSITOL DE-N-ACETYLASE-RELATED"/>
    <property type="match status" value="1"/>
</dbReference>
<sequence>MNILAIGAHPDDIELGCGGLLIKAARQGHEVSMYTLTRGGAGGNPSERTDELRRSAEFIGAKHLWIDNFEDSKLSVTNELINHIEYFINKANPDIILTHSHGDIHHDHRAIAAATVESARFNSNVLSYEIPLSRNFDPKVFYDISDVVYEKVELIEIFWSQQSKLYLKSNAIKGLAEYRALQSRLNTEVRYVEAFEVLKLCFDKDFKLLTVPYVKIKNSNAVKDINEILEFV</sequence>
<dbReference type="Gene3D" id="3.40.50.10320">
    <property type="entry name" value="LmbE-like"/>
    <property type="match status" value="1"/>
</dbReference>
<dbReference type="Proteomes" id="UP000230607">
    <property type="component" value="Chromosome 1"/>
</dbReference>
<dbReference type="SUPFAM" id="SSF102588">
    <property type="entry name" value="LmbE-like"/>
    <property type="match status" value="1"/>
</dbReference>
<organism evidence="1 2">
    <name type="scientific">Candidatus Nitrosotalea okcheonensis</name>
    <dbReference type="NCBI Taxonomy" id="1903276"/>
    <lineage>
        <taxon>Archaea</taxon>
        <taxon>Nitrososphaerota</taxon>
        <taxon>Nitrososphaeria</taxon>
        <taxon>Nitrosotaleales</taxon>
        <taxon>Nitrosotaleaceae</taxon>
        <taxon>Nitrosotalea</taxon>
    </lineage>
</organism>
<reference evidence="2" key="1">
    <citation type="submission" date="2017-03" db="EMBL/GenBank/DDBJ databases">
        <authorList>
            <person name="Herbold C."/>
        </authorList>
    </citation>
    <scope>NUCLEOTIDE SEQUENCE [LARGE SCALE GENOMIC DNA]</scope>
</reference>
<evidence type="ECO:0000313" key="2">
    <source>
        <dbReference type="Proteomes" id="UP000230607"/>
    </source>
</evidence>
<dbReference type="RefSeq" id="WP_157927390.1">
    <property type="nucleotide sequence ID" value="NZ_LT841358.1"/>
</dbReference>
<evidence type="ECO:0000313" key="1">
    <source>
        <dbReference type="EMBL" id="SMH71417.1"/>
    </source>
</evidence>
<protein>
    <recommendedName>
        <fullName evidence="3">LmbE family protein</fullName>
    </recommendedName>
</protein>
<dbReference type="InterPro" id="IPR003737">
    <property type="entry name" value="GlcNAc_PI_deacetylase-related"/>
</dbReference>
<dbReference type="PANTHER" id="PTHR12993:SF11">
    <property type="entry name" value="N-ACETYLGLUCOSAMINYL-PHOSPHATIDYLINOSITOL DE-N-ACETYLASE"/>
    <property type="match status" value="1"/>
</dbReference>
<dbReference type="EMBL" id="LT841358">
    <property type="protein sequence ID" value="SMH71417.1"/>
    <property type="molecule type" value="Genomic_DNA"/>
</dbReference>
<evidence type="ECO:0008006" key="3">
    <source>
        <dbReference type="Google" id="ProtNLM"/>
    </source>
</evidence>
<dbReference type="AlphaFoldDB" id="A0A2H1FF85"/>
<dbReference type="Pfam" id="PF02585">
    <property type="entry name" value="PIG-L"/>
    <property type="match status" value="1"/>
</dbReference>
<proteinExistence type="predicted"/>
<dbReference type="OrthoDB" id="70547at2157"/>
<dbReference type="InterPro" id="IPR024078">
    <property type="entry name" value="LmbE-like_dom_sf"/>
</dbReference>